<protein>
    <submittedName>
        <fullName evidence="1">11668_t:CDS:1</fullName>
    </submittedName>
</protein>
<accession>A0ACA9PHF2</accession>
<comment type="caution">
    <text evidence="1">The sequence shown here is derived from an EMBL/GenBank/DDBJ whole genome shotgun (WGS) entry which is preliminary data.</text>
</comment>
<sequence>SSTSESEFGCGIEMAGVRAELGGRATNPSPPPVPASASSFERGIILFIALYASIKVVRIMAANEVGRIEGLAAAKLVDIQRSTNFGEDSNIGMKDDFLV</sequence>
<gene>
    <name evidence="1" type="ORF">ACOLOM_LOCUS10575</name>
</gene>
<dbReference type="EMBL" id="CAJVPT010034777">
    <property type="protein sequence ID" value="CAG8708986.1"/>
    <property type="molecule type" value="Genomic_DNA"/>
</dbReference>
<organism evidence="1 2">
    <name type="scientific">Acaulospora colombiana</name>
    <dbReference type="NCBI Taxonomy" id="27376"/>
    <lineage>
        <taxon>Eukaryota</taxon>
        <taxon>Fungi</taxon>
        <taxon>Fungi incertae sedis</taxon>
        <taxon>Mucoromycota</taxon>
        <taxon>Glomeromycotina</taxon>
        <taxon>Glomeromycetes</taxon>
        <taxon>Diversisporales</taxon>
        <taxon>Acaulosporaceae</taxon>
        <taxon>Acaulospora</taxon>
    </lineage>
</organism>
<dbReference type="Proteomes" id="UP000789525">
    <property type="component" value="Unassembled WGS sequence"/>
</dbReference>
<evidence type="ECO:0000313" key="1">
    <source>
        <dbReference type="EMBL" id="CAG8708986.1"/>
    </source>
</evidence>
<proteinExistence type="predicted"/>
<name>A0ACA9PHF2_9GLOM</name>
<reference evidence="1" key="1">
    <citation type="submission" date="2021-06" db="EMBL/GenBank/DDBJ databases">
        <authorList>
            <person name="Kallberg Y."/>
            <person name="Tangrot J."/>
            <person name="Rosling A."/>
        </authorList>
    </citation>
    <scope>NUCLEOTIDE SEQUENCE</scope>
    <source>
        <strain evidence="1">CL356</strain>
    </source>
</reference>
<evidence type="ECO:0000313" key="2">
    <source>
        <dbReference type="Proteomes" id="UP000789525"/>
    </source>
</evidence>
<feature type="non-terminal residue" evidence="1">
    <location>
        <position position="1"/>
    </location>
</feature>
<keyword evidence="2" id="KW-1185">Reference proteome</keyword>